<dbReference type="InterPro" id="IPR003390">
    <property type="entry name" value="DNA_integrity_scan_DisA_N"/>
</dbReference>
<dbReference type="EMBL" id="LHXU01000018">
    <property type="protein sequence ID" value="KXB00156.1"/>
    <property type="molecule type" value="Genomic_DNA"/>
</dbReference>
<dbReference type="InterPro" id="IPR014499">
    <property type="entry name" value="DAC_DacZ"/>
</dbReference>
<organism evidence="8 9">
    <name type="scientific">candidate division MSBL1 archaeon SCGC-AAA259M10</name>
    <dbReference type="NCBI Taxonomy" id="1698270"/>
    <lineage>
        <taxon>Archaea</taxon>
        <taxon>Methanobacteriati</taxon>
        <taxon>Methanobacteriota</taxon>
        <taxon>candidate division MSBL1</taxon>
    </lineage>
</organism>
<dbReference type="PANTHER" id="PTHR34185:SF1">
    <property type="entry name" value="DIADENYLATE CYCLASE"/>
    <property type="match status" value="1"/>
</dbReference>
<dbReference type="InterPro" id="IPR036918">
    <property type="entry name" value="Pyrv_Knase_C_sf"/>
</dbReference>
<evidence type="ECO:0000256" key="3">
    <source>
        <dbReference type="ARBA" id="ARBA00022695"/>
    </source>
</evidence>
<evidence type="ECO:0000256" key="4">
    <source>
        <dbReference type="ARBA" id="ARBA00022741"/>
    </source>
</evidence>
<dbReference type="Gene3D" id="3.40.1380.20">
    <property type="entry name" value="Pyruvate kinase, C-terminal domain"/>
    <property type="match status" value="1"/>
</dbReference>
<protein>
    <recommendedName>
        <fullName evidence="6">Diadenylate cyclase</fullName>
        <shortName evidence="6">DAC</shortName>
        <ecNumber evidence="6">2.7.7.85</ecNumber>
    </recommendedName>
    <alternativeName>
        <fullName evidence="6">Cyclic-di-AMP synthase</fullName>
        <shortName evidence="6">c-di-AMP synthase</shortName>
    </alternativeName>
</protein>
<keyword evidence="6" id="KW-0464">Manganese</keyword>
<comment type="catalytic activity">
    <reaction evidence="1 6">
        <text>2 ATP = 3',3'-c-di-AMP + 2 diphosphate</text>
        <dbReference type="Rhea" id="RHEA:35655"/>
        <dbReference type="ChEBI" id="CHEBI:30616"/>
        <dbReference type="ChEBI" id="CHEBI:33019"/>
        <dbReference type="ChEBI" id="CHEBI:71500"/>
        <dbReference type="EC" id="2.7.7.85"/>
    </reaction>
</comment>
<comment type="function">
    <text evidence="6">Diadenylate cyclase that catalyzes the condensation of 2 ATP molecules into cyclic di-AMP (c-di-AMP). c-di-AMP is a second messenger for intracellular signal transduction involved in the control of important regulatory processes such as osmoregulation.</text>
</comment>
<dbReference type="Pfam" id="PF02887">
    <property type="entry name" value="PK_C"/>
    <property type="match status" value="1"/>
</dbReference>
<dbReference type="GO" id="GO:0005524">
    <property type="term" value="F:ATP binding"/>
    <property type="evidence" value="ECO:0007669"/>
    <property type="project" value="UniProtKB-UniRule"/>
</dbReference>
<name>A0A133V174_9EURY</name>
<dbReference type="Gene3D" id="3.40.1700.10">
    <property type="entry name" value="DNA integrity scanning protein, DisA, N-terminal domain"/>
    <property type="match status" value="1"/>
</dbReference>
<comment type="caution">
    <text evidence="8">The sequence shown here is derived from an EMBL/GenBank/DDBJ whole genome shotgun (WGS) entry which is preliminary data.</text>
</comment>
<dbReference type="GO" id="GO:0030145">
    <property type="term" value="F:manganese ion binding"/>
    <property type="evidence" value="ECO:0007669"/>
    <property type="project" value="UniProtKB-UniRule"/>
</dbReference>
<feature type="domain" description="DAC" evidence="7">
    <location>
        <begin position="120"/>
        <end position="277"/>
    </location>
</feature>
<dbReference type="InterPro" id="IPR050338">
    <property type="entry name" value="DisA"/>
</dbReference>
<dbReference type="GO" id="GO:0004016">
    <property type="term" value="F:adenylate cyclase activity"/>
    <property type="evidence" value="ECO:0007669"/>
    <property type="project" value="UniProtKB-UniRule"/>
</dbReference>
<keyword evidence="3 6" id="KW-0548">Nucleotidyltransferase</keyword>
<keyword evidence="4 6" id="KW-0547">Nucleotide-binding</keyword>
<evidence type="ECO:0000256" key="1">
    <source>
        <dbReference type="ARBA" id="ARBA00000877"/>
    </source>
</evidence>
<evidence type="ECO:0000313" key="8">
    <source>
        <dbReference type="EMBL" id="KXB00156.1"/>
    </source>
</evidence>
<dbReference type="SUPFAM" id="SSF143597">
    <property type="entry name" value="YojJ-like"/>
    <property type="match status" value="1"/>
</dbReference>
<dbReference type="InterPro" id="IPR015795">
    <property type="entry name" value="Pyrv_Knase_C"/>
</dbReference>
<gene>
    <name evidence="6" type="primary">dacZ</name>
    <name evidence="8" type="ORF">AKJ40_01795</name>
</gene>
<evidence type="ECO:0000259" key="7">
    <source>
        <dbReference type="PROSITE" id="PS51794"/>
    </source>
</evidence>
<dbReference type="GO" id="GO:0106408">
    <property type="term" value="F:diadenylate cyclase activity"/>
    <property type="evidence" value="ECO:0007669"/>
    <property type="project" value="UniProtKB-EC"/>
</dbReference>
<proteinExistence type="inferred from homology"/>
<keyword evidence="9" id="KW-1185">Reference proteome</keyword>
<dbReference type="Pfam" id="PF02457">
    <property type="entry name" value="DAC"/>
    <property type="match status" value="1"/>
</dbReference>
<evidence type="ECO:0000256" key="6">
    <source>
        <dbReference type="HAMAP-Rule" id="MF_00840"/>
    </source>
</evidence>
<dbReference type="AlphaFoldDB" id="A0A133V174"/>
<keyword evidence="5 6" id="KW-0067">ATP-binding</keyword>
<accession>A0A133V174</accession>
<evidence type="ECO:0000313" key="9">
    <source>
        <dbReference type="Proteomes" id="UP000070341"/>
    </source>
</evidence>
<dbReference type="InterPro" id="IPR036888">
    <property type="entry name" value="DNA_integrity_DisA_N_sf"/>
</dbReference>
<dbReference type="HAMAP" id="MF_00840">
    <property type="entry name" value="DacZ"/>
    <property type="match status" value="1"/>
</dbReference>
<reference evidence="8 9" key="1">
    <citation type="journal article" date="2016" name="Sci. Rep.">
        <title>Metabolic traits of an uncultured archaeal lineage -MSBL1- from brine pools of the Red Sea.</title>
        <authorList>
            <person name="Mwirichia R."/>
            <person name="Alam I."/>
            <person name="Rashid M."/>
            <person name="Vinu M."/>
            <person name="Ba-Alawi W."/>
            <person name="Anthony Kamau A."/>
            <person name="Kamanda Ngugi D."/>
            <person name="Goker M."/>
            <person name="Klenk H.P."/>
            <person name="Bajic V."/>
            <person name="Stingl U."/>
        </authorList>
    </citation>
    <scope>NUCLEOTIDE SEQUENCE [LARGE SCALE GENOMIC DNA]</scope>
    <source>
        <strain evidence="8">SCGC-AAA259M10</strain>
    </source>
</reference>
<dbReference type="SUPFAM" id="SSF52935">
    <property type="entry name" value="PK C-terminal domain-like"/>
    <property type="match status" value="1"/>
</dbReference>
<dbReference type="PROSITE" id="PS51794">
    <property type="entry name" value="DAC"/>
    <property type="match status" value="1"/>
</dbReference>
<comment type="similarity">
    <text evidence="6">Belongs to the adenylate cyclase family. DacZ subfamily.</text>
</comment>
<keyword evidence="2 6" id="KW-0808">Transferase</keyword>
<dbReference type="EC" id="2.7.7.85" evidence="6"/>
<dbReference type="Proteomes" id="UP000070341">
    <property type="component" value="Unassembled WGS sequence"/>
</dbReference>
<dbReference type="PANTHER" id="PTHR34185">
    <property type="entry name" value="DIADENYLATE CYCLASE"/>
    <property type="match status" value="1"/>
</dbReference>
<evidence type="ECO:0000256" key="2">
    <source>
        <dbReference type="ARBA" id="ARBA00022679"/>
    </source>
</evidence>
<evidence type="ECO:0000256" key="5">
    <source>
        <dbReference type="ARBA" id="ARBA00022840"/>
    </source>
</evidence>
<comment type="cofactor">
    <cofactor evidence="6">
        <name>Mn(2+)</name>
        <dbReference type="ChEBI" id="CHEBI:29035"/>
    </cofactor>
</comment>
<sequence length="287" mass="31115">MTIQEHLVSSATELAKRVEADSILVLTESGKAYELIREKFEDLDVIALTPNEETYKKLEQNPESKVIDFSVRDSTRTGQIRHAVWRGIGTDLLSPGDLLVCLTGEMGAKGGIDTISVYLVSEAESTLAGLIESDPVMNAVVEIATELGWAGREGEPLGATFVVEDTEKVMNLSHQLGLNPFRGYDDINVTDEDNWELIKRYAFLDGAFIVDRSGNIVAVGRYLDADSDIKVPSGLGTRHIAAASMSAATHTKCVTVSGTDGVIRIFSNGKIVGKIDPRSKMLEEVNG</sequence>